<gene>
    <name evidence="2" type="ORF">VDGE_00162</name>
</gene>
<reference evidence="2 3" key="1">
    <citation type="submission" date="2018-12" db="EMBL/GenBank/DDBJ databases">
        <title>Genome of Verticillium dahliae isolate Getta Getta.</title>
        <authorList>
            <person name="Gardiner D.M."/>
        </authorList>
    </citation>
    <scope>NUCLEOTIDE SEQUENCE [LARGE SCALE GENOMIC DNA]</scope>
    <source>
        <strain evidence="2 3">Getta Getta</strain>
    </source>
</reference>
<feature type="region of interest" description="Disordered" evidence="1">
    <location>
        <begin position="220"/>
        <end position="271"/>
    </location>
</feature>
<evidence type="ECO:0000256" key="1">
    <source>
        <dbReference type="SAM" id="MobiDB-lite"/>
    </source>
</evidence>
<protein>
    <submittedName>
        <fullName evidence="2">Uncharacterized protein</fullName>
    </submittedName>
</protein>
<proteinExistence type="predicted"/>
<dbReference type="InterPro" id="IPR022793">
    <property type="entry name" value="Rrn10"/>
</dbReference>
<evidence type="ECO:0000313" key="2">
    <source>
        <dbReference type="EMBL" id="RXG45168.1"/>
    </source>
</evidence>
<sequence>MSESRRQSPVAGALDLIEADADDAETSDPTPRDYRAWRQANVYDAVAGRLTTTTKSSRTAIQDHPRPGVDRAPRLRKATVHSSILAPEEALFRRGLAPERYAEHDVYMAHERRLPDGTASALPDSDLVKAIHTYSAHYYSAHCRTVASAQPVGNRPIDETSMDETALLAFGILLEEAGRALVGKQGDLVLTEGLELQAEPRAERPGQVQLDHLVHNFHPNQQRSRLSPGQMPAPSGAVAMLNIGHGRSPDHQPTSPGLHRADQTLDPYHPH</sequence>
<dbReference type="GO" id="GO:0006360">
    <property type="term" value="P:transcription by RNA polymerase I"/>
    <property type="evidence" value="ECO:0007669"/>
    <property type="project" value="InterPro"/>
</dbReference>
<name>A0A444RVH6_VERDA</name>
<dbReference type="EMBL" id="RSDZ01000068">
    <property type="protein sequence ID" value="RXG45168.1"/>
    <property type="molecule type" value="Genomic_DNA"/>
</dbReference>
<dbReference type="PANTHER" id="PTHR28054:SF1">
    <property type="entry name" value="RNA POLYMERASE I-SPECIFIC TRANSCRIPTION INITIATION FACTOR RRN10"/>
    <property type="match status" value="1"/>
</dbReference>
<comment type="caution">
    <text evidence="2">The sequence shown here is derived from an EMBL/GenBank/DDBJ whole genome shotgun (WGS) entry which is preliminary data.</text>
</comment>
<dbReference type="AlphaFoldDB" id="A0A444RVH6"/>
<feature type="compositionally biased region" description="Acidic residues" evidence="1">
    <location>
        <begin position="17"/>
        <end position="26"/>
    </location>
</feature>
<dbReference type="PANTHER" id="PTHR28054">
    <property type="entry name" value="RNA POLYMERASE I-SPECIFIC TRANSCRIPTION INITIATION FACTOR RRN10"/>
    <property type="match status" value="1"/>
</dbReference>
<feature type="region of interest" description="Disordered" evidence="1">
    <location>
        <begin position="1"/>
        <end position="32"/>
    </location>
</feature>
<accession>A0A444RVH6</accession>
<feature type="compositionally biased region" description="Basic and acidic residues" evidence="1">
    <location>
        <begin position="259"/>
        <end position="271"/>
    </location>
</feature>
<organism evidence="2 3">
    <name type="scientific">Verticillium dahliae</name>
    <name type="common">Verticillium wilt</name>
    <dbReference type="NCBI Taxonomy" id="27337"/>
    <lineage>
        <taxon>Eukaryota</taxon>
        <taxon>Fungi</taxon>
        <taxon>Dikarya</taxon>
        <taxon>Ascomycota</taxon>
        <taxon>Pezizomycotina</taxon>
        <taxon>Sordariomycetes</taxon>
        <taxon>Hypocreomycetidae</taxon>
        <taxon>Glomerellales</taxon>
        <taxon>Plectosphaerellaceae</taxon>
        <taxon>Verticillium</taxon>
    </lineage>
</organism>
<evidence type="ECO:0000313" key="3">
    <source>
        <dbReference type="Proteomes" id="UP000288725"/>
    </source>
</evidence>
<dbReference type="Proteomes" id="UP000288725">
    <property type="component" value="Chromosome 2"/>
</dbReference>